<evidence type="ECO:0000313" key="3">
    <source>
        <dbReference type="Proteomes" id="UP001362999"/>
    </source>
</evidence>
<comment type="caution">
    <text evidence="2">The sequence shown here is derived from an EMBL/GenBank/DDBJ whole genome shotgun (WGS) entry which is preliminary data.</text>
</comment>
<evidence type="ECO:0000313" key="2">
    <source>
        <dbReference type="EMBL" id="KAK7061760.1"/>
    </source>
</evidence>
<feature type="compositionally biased region" description="Basic and acidic residues" evidence="1">
    <location>
        <begin position="8"/>
        <end position="27"/>
    </location>
</feature>
<evidence type="ECO:0000256" key="1">
    <source>
        <dbReference type="SAM" id="MobiDB-lite"/>
    </source>
</evidence>
<dbReference type="AlphaFoldDB" id="A0AAW0EC57"/>
<name>A0AAW0EC57_9AGAR</name>
<feature type="region of interest" description="Disordered" evidence="1">
    <location>
        <begin position="1"/>
        <end position="27"/>
    </location>
</feature>
<keyword evidence="3" id="KW-1185">Reference proteome</keyword>
<dbReference type="EMBL" id="JAWWNJ010000002">
    <property type="protein sequence ID" value="KAK7061760.1"/>
    <property type="molecule type" value="Genomic_DNA"/>
</dbReference>
<protein>
    <recommendedName>
        <fullName evidence="4">Lipoprotein</fullName>
    </recommendedName>
</protein>
<reference evidence="2 3" key="1">
    <citation type="journal article" date="2024" name="J Genomics">
        <title>Draft genome sequencing and assembly of Favolaschia claudopus CIRM-BRFM 2984 isolated from oak limbs.</title>
        <authorList>
            <person name="Navarro D."/>
            <person name="Drula E."/>
            <person name="Chaduli D."/>
            <person name="Cazenave R."/>
            <person name="Ahrendt S."/>
            <person name="Wang J."/>
            <person name="Lipzen A."/>
            <person name="Daum C."/>
            <person name="Barry K."/>
            <person name="Grigoriev I.V."/>
            <person name="Favel A."/>
            <person name="Rosso M.N."/>
            <person name="Martin F."/>
        </authorList>
    </citation>
    <scope>NUCLEOTIDE SEQUENCE [LARGE SCALE GENOMIC DNA]</scope>
    <source>
        <strain evidence="2 3">CIRM-BRFM 2984</strain>
    </source>
</reference>
<organism evidence="2 3">
    <name type="scientific">Favolaschia claudopus</name>
    <dbReference type="NCBI Taxonomy" id="2862362"/>
    <lineage>
        <taxon>Eukaryota</taxon>
        <taxon>Fungi</taxon>
        <taxon>Dikarya</taxon>
        <taxon>Basidiomycota</taxon>
        <taxon>Agaricomycotina</taxon>
        <taxon>Agaricomycetes</taxon>
        <taxon>Agaricomycetidae</taxon>
        <taxon>Agaricales</taxon>
        <taxon>Marasmiineae</taxon>
        <taxon>Mycenaceae</taxon>
        <taxon>Favolaschia</taxon>
    </lineage>
</organism>
<accession>A0AAW0EC57</accession>
<evidence type="ECO:0008006" key="4">
    <source>
        <dbReference type="Google" id="ProtNLM"/>
    </source>
</evidence>
<proteinExistence type="predicted"/>
<gene>
    <name evidence="2" type="ORF">R3P38DRAFT_2831405</name>
</gene>
<sequence>MAAAMARPEVREQRSADQLRHFAKPGVKEQFAKDRRALWAEPGYKERTMAMMRAERSRKAQGTGAFRLVGPADTEEKTELGLSVPDFDSHTSVGYMQMNFKSIEGNPGYTKTGQSMLLYLTPLMDKAGWTPPEGTKWALQGHKLSTPDQAGDYELKVIRVDGEFMLRFRDGRFVCTSGSNPYKAKKSGGIGKVLEEAYRMWKSIASS</sequence>
<dbReference type="Proteomes" id="UP001362999">
    <property type="component" value="Unassembled WGS sequence"/>
</dbReference>